<reference evidence="1" key="1">
    <citation type="submission" date="2017-05" db="UniProtKB">
        <authorList>
            <consortium name="EnsemblMetazoa"/>
        </authorList>
    </citation>
    <scope>IDENTIFICATION</scope>
</reference>
<protein>
    <submittedName>
        <fullName evidence="1">Uncharacterized protein</fullName>
    </submittedName>
</protein>
<proteinExistence type="predicted"/>
<sequence length="230" mass="25895">MESHGHATVVVIDLTMNSEGDSEPEIDFELREVSVPEFKDGSLVKLAQILLTDSVPPKKWCLKQPVNYKQCVDENGVWIRKGYPEACVNYGGEVQDLAFLQYSFDHTVHSIDVPQHENSKRREGAFKRVEPSTINMIKKEALYNKRPVKVLKAIENKLGGVMQAQSSCDLPRIQRQIYNFKTAEKIKQESGACAIFRNDTLAHIMTTCKQENASTAFIFSVGAAPEPMYV</sequence>
<dbReference type="AlphaFoldDB" id="A0A1X7V785"/>
<organism evidence="1">
    <name type="scientific">Amphimedon queenslandica</name>
    <name type="common">Sponge</name>
    <dbReference type="NCBI Taxonomy" id="400682"/>
    <lineage>
        <taxon>Eukaryota</taxon>
        <taxon>Metazoa</taxon>
        <taxon>Porifera</taxon>
        <taxon>Demospongiae</taxon>
        <taxon>Heteroscleromorpha</taxon>
        <taxon>Haplosclerida</taxon>
        <taxon>Niphatidae</taxon>
        <taxon>Amphimedon</taxon>
    </lineage>
</organism>
<accession>A0A1X7V785</accession>
<evidence type="ECO:0000313" key="1">
    <source>
        <dbReference type="EnsemblMetazoa" id="Aqu2.1.35848_001"/>
    </source>
</evidence>
<dbReference type="EnsemblMetazoa" id="Aqu2.1.35848_001">
    <property type="protein sequence ID" value="Aqu2.1.35848_001"/>
    <property type="gene ID" value="Aqu2.1.35848"/>
</dbReference>
<name>A0A1X7V785_AMPQE</name>
<dbReference type="InParanoid" id="A0A1X7V785"/>